<feature type="compositionally biased region" description="Polar residues" evidence="2">
    <location>
        <begin position="442"/>
        <end position="457"/>
    </location>
</feature>
<evidence type="ECO:0000313" key="3">
    <source>
        <dbReference type="EMBL" id="OAV88868.1"/>
    </source>
</evidence>
<dbReference type="OrthoDB" id="10525731at2759"/>
<proteinExistence type="predicted"/>
<dbReference type="EMBL" id="ADAS02000150">
    <property type="protein sequence ID" value="OAV88868.1"/>
    <property type="molecule type" value="Genomic_DNA"/>
</dbReference>
<reference evidence="3" key="2">
    <citation type="submission" date="2016-05" db="EMBL/GenBank/DDBJ databases">
        <title>Comparative analysis highlights variable genome content of wheat rusts and divergence of the mating loci.</title>
        <authorList>
            <person name="Cuomo C.A."/>
            <person name="Bakkeren G."/>
            <person name="Szabo L."/>
            <person name="Khalil H."/>
            <person name="Joly D."/>
            <person name="Goldberg J."/>
            <person name="Young S."/>
            <person name="Zeng Q."/>
            <person name="Fellers J."/>
        </authorList>
    </citation>
    <scope>NUCLEOTIDE SEQUENCE [LARGE SCALE GENOMIC DNA]</scope>
    <source>
        <strain evidence="3">1-1 BBBD Race 1</strain>
    </source>
</reference>
<evidence type="ECO:0000256" key="1">
    <source>
        <dbReference type="SAM" id="Coils"/>
    </source>
</evidence>
<feature type="region of interest" description="Disordered" evidence="2">
    <location>
        <begin position="1"/>
        <end position="20"/>
    </location>
</feature>
<keyword evidence="5" id="KW-1185">Reference proteome</keyword>
<gene>
    <name evidence="3" type="ORF">PTTG_28888</name>
</gene>
<dbReference type="VEuPathDB" id="FungiDB:PTTG_28888"/>
<name>A0A180G8K2_PUCT1</name>
<evidence type="ECO:0000313" key="5">
    <source>
        <dbReference type="Proteomes" id="UP000005240"/>
    </source>
</evidence>
<reference evidence="3" key="1">
    <citation type="submission" date="2009-11" db="EMBL/GenBank/DDBJ databases">
        <authorList>
            <consortium name="The Broad Institute Genome Sequencing Platform"/>
            <person name="Ward D."/>
            <person name="Feldgarden M."/>
            <person name="Earl A."/>
            <person name="Young S.K."/>
            <person name="Zeng Q."/>
            <person name="Koehrsen M."/>
            <person name="Alvarado L."/>
            <person name="Berlin A."/>
            <person name="Bochicchio J."/>
            <person name="Borenstein D."/>
            <person name="Chapman S.B."/>
            <person name="Chen Z."/>
            <person name="Engels R."/>
            <person name="Freedman E."/>
            <person name="Gellesch M."/>
            <person name="Goldberg J."/>
            <person name="Griggs A."/>
            <person name="Gujja S."/>
            <person name="Heilman E."/>
            <person name="Heiman D."/>
            <person name="Hepburn T."/>
            <person name="Howarth C."/>
            <person name="Jen D."/>
            <person name="Larson L."/>
            <person name="Lewis B."/>
            <person name="Mehta T."/>
            <person name="Park D."/>
            <person name="Pearson M."/>
            <person name="Roberts A."/>
            <person name="Saif S."/>
            <person name="Shea T."/>
            <person name="Shenoy N."/>
            <person name="Sisk P."/>
            <person name="Stolte C."/>
            <person name="Sykes S."/>
            <person name="Thomson T."/>
            <person name="Walk T."/>
            <person name="White J."/>
            <person name="Yandava C."/>
            <person name="Izard J."/>
            <person name="Baranova O.V."/>
            <person name="Blanton J.M."/>
            <person name="Tanner A.C."/>
            <person name="Dewhirst F.E."/>
            <person name="Haas B."/>
            <person name="Nusbaum C."/>
            <person name="Birren B."/>
        </authorList>
    </citation>
    <scope>NUCLEOTIDE SEQUENCE [LARGE SCALE GENOMIC DNA]</scope>
    <source>
        <strain evidence="3">1-1 BBBD Race 1</strain>
    </source>
</reference>
<accession>A0A180G8K2</accession>
<reference evidence="4 5" key="3">
    <citation type="journal article" date="2017" name="G3 (Bethesda)">
        <title>Comparative analysis highlights variable genome content of wheat rusts and divergence of the mating loci.</title>
        <authorList>
            <person name="Cuomo C.A."/>
            <person name="Bakkeren G."/>
            <person name="Khalil H.B."/>
            <person name="Panwar V."/>
            <person name="Joly D."/>
            <person name="Linning R."/>
            <person name="Sakthikumar S."/>
            <person name="Song X."/>
            <person name="Adiconis X."/>
            <person name="Fan L."/>
            <person name="Goldberg J.M."/>
            <person name="Levin J.Z."/>
            <person name="Young S."/>
            <person name="Zeng Q."/>
            <person name="Anikster Y."/>
            <person name="Bruce M."/>
            <person name="Wang M."/>
            <person name="Yin C."/>
            <person name="McCallum B."/>
            <person name="Szabo L.J."/>
            <person name="Hulbert S."/>
            <person name="Chen X."/>
            <person name="Fellers J.P."/>
        </authorList>
    </citation>
    <scope>NUCLEOTIDE SEQUENCE</scope>
    <source>
        <strain evidence="5">Isolate 1-1 / race 1 (BBBD)</strain>
        <strain evidence="4">isolate 1-1 / race 1 (BBBD)</strain>
    </source>
</reference>
<reference evidence="4" key="4">
    <citation type="submission" date="2025-05" db="UniProtKB">
        <authorList>
            <consortium name="EnsemblFungi"/>
        </authorList>
    </citation>
    <scope>IDENTIFICATION</scope>
    <source>
        <strain evidence="4">isolate 1-1 / race 1 (BBBD)</strain>
    </source>
</reference>
<dbReference type="EnsemblFungi" id="PTTG_28888-t43_1">
    <property type="protein sequence ID" value="PTTG_28888-t43_1-p1"/>
    <property type="gene ID" value="PTTG_28888"/>
</dbReference>
<feature type="region of interest" description="Disordered" evidence="2">
    <location>
        <begin position="417"/>
        <end position="457"/>
    </location>
</feature>
<sequence>MDTDDFFFTDNANNGDQTERPAGGDSLFLCNYPFALNYLTPVGCCDIIFAEVPLETLAEGSNCRQTTAKNRTQHWQTDHNSSRIITEAADEKPHHCDRVLRSLQTFTWAMMGLAPNAKPHELPSLVTSEELQSWDTWRERRKEAFSKRLKEATNQHSAANEQAINHIRKSVIAQLKSRLIPVSFKSSPFTASSAVSIHVKKEMEANLAKHGFPRFTFNWNTLFVHDVVWNSVAVDITWITNQGLSRVKAQFTPADVAAQRKHGQYIATLRADTFLALYLARKILGHLLRDPDAVSDFEEDNVNTLPRRISAHWRSPAMENIIRSVDHVALKRAKTTQKKLSVKGLLARKDTRAPTAGEQIDQAIPTRFPRDAYDPNYLREEGDFQVEHLTSDAMDIDNLAKEMVAKSFDTRYCSPVNNGSAGPSAADQPAPAVRNLAGSSGPGNQTGSSGPDVQISG</sequence>
<organism evidence="3">
    <name type="scientific">Puccinia triticina (isolate 1-1 / race 1 (BBBD))</name>
    <name type="common">Brown leaf rust fungus</name>
    <dbReference type="NCBI Taxonomy" id="630390"/>
    <lineage>
        <taxon>Eukaryota</taxon>
        <taxon>Fungi</taxon>
        <taxon>Dikarya</taxon>
        <taxon>Basidiomycota</taxon>
        <taxon>Pucciniomycotina</taxon>
        <taxon>Pucciniomycetes</taxon>
        <taxon>Pucciniales</taxon>
        <taxon>Pucciniaceae</taxon>
        <taxon>Puccinia</taxon>
    </lineage>
</organism>
<dbReference type="Proteomes" id="UP000005240">
    <property type="component" value="Unassembled WGS sequence"/>
</dbReference>
<dbReference type="AlphaFoldDB" id="A0A180G8K2"/>
<evidence type="ECO:0000313" key="4">
    <source>
        <dbReference type="EnsemblFungi" id="PTTG_28888-t43_1-p1"/>
    </source>
</evidence>
<feature type="coiled-coil region" evidence="1">
    <location>
        <begin position="142"/>
        <end position="169"/>
    </location>
</feature>
<evidence type="ECO:0000256" key="2">
    <source>
        <dbReference type="SAM" id="MobiDB-lite"/>
    </source>
</evidence>
<protein>
    <submittedName>
        <fullName evidence="3 4">Uncharacterized protein</fullName>
    </submittedName>
</protein>
<keyword evidence="1" id="KW-0175">Coiled coil</keyword>